<dbReference type="InterPro" id="IPR020616">
    <property type="entry name" value="Thiolase_N"/>
</dbReference>
<dbReference type="RefSeq" id="WP_126823193.1">
    <property type="nucleotide sequence ID" value="NZ_JBHLWU010000001.1"/>
</dbReference>
<dbReference type="SUPFAM" id="SSF53901">
    <property type="entry name" value="Thiolase-like"/>
    <property type="match status" value="2"/>
</dbReference>
<evidence type="ECO:0000256" key="7">
    <source>
        <dbReference type="RuleBase" id="RU003557"/>
    </source>
</evidence>
<dbReference type="PROSITE" id="PS00099">
    <property type="entry name" value="THIOLASE_3"/>
    <property type="match status" value="1"/>
</dbReference>
<dbReference type="EC" id="2.3.1.9" evidence="2"/>
<keyword evidence="3 7" id="KW-0808">Transferase</keyword>
<dbReference type="CDD" id="cd00751">
    <property type="entry name" value="thiolase"/>
    <property type="match status" value="1"/>
</dbReference>
<feature type="active site" description="Proton acceptor" evidence="6">
    <location>
        <position position="374"/>
    </location>
</feature>
<feature type="active site" description="Proton acceptor" evidence="6">
    <location>
        <position position="344"/>
    </location>
</feature>
<evidence type="ECO:0000313" key="11">
    <source>
        <dbReference type="Proteomes" id="UP000288669"/>
    </source>
</evidence>
<feature type="domain" description="Thiolase N-terminal" evidence="8">
    <location>
        <begin position="5"/>
        <end position="257"/>
    </location>
</feature>
<reference evidence="10 11" key="1">
    <citation type="submission" date="2017-05" db="EMBL/GenBank/DDBJ databases">
        <title>Vagococcus spp. assemblies.</title>
        <authorList>
            <person name="Gulvik C.A."/>
        </authorList>
    </citation>
    <scope>NUCLEOTIDE SEQUENCE [LARGE SCALE GENOMIC DNA]</scope>
    <source>
        <strain evidence="10 11">DSM 24756</strain>
    </source>
</reference>
<proteinExistence type="inferred from homology"/>
<evidence type="ECO:0000256" key="3">
    <source>
        <dbReference type="ARBA" id="ARBA00022679"/>
    </source>
</evidence>
<dbReference type="Proteomes" id="UP000288669">
    <property type="component" value="Unassembled WGS sequence"/>
</dbReference>
<dbReference type="PANTHER" id="PTHR18919:SF107">
    <property type="entry name" value="ACETYL-COA ACETYLTRANSFERASE, CYTOSOLIC"/>
    <property type="match status" value="1"/>
</dbReference>
<evidence type="ECO:0000259" key="9">
    <source>
        <dbReference type="Pfam" id="PF02803"/>
    </source>
</evidence>
<evidence type="ECO:0000256" key="4">
    <source>
        <dbReference type="ARBA" id="ARBA00023315"/>
    </source>
</evidence>
<evidence type="ECO:0000313" key="10">
    <source>
        <dbReference type="EMBL" id="RSU08520.1"/>
    </source>
</evidence>
<dbReference type="InterPro" id="IPR002155">
    <property type="entry name" value="Thiolase"/>
</dbReference>
<feature type="domain" description="Thiolase C-terminal" evidence="9">
    <location>
        <begin position="267"/>
        <end position="386"/>
    </location>
</feature>
<dbReference type="FunFam" id="3.40.47.10:FF:000010">
    <property type="entry name" value="Acetyl-CoA acetyltransferase (Thiolase)"/>
    <property type="match status" value="1"/>
</dbReference>
<dbReference type="Gene3D" id="3.40.47.10">
    <property type="match status" value="2"/>
</dbReference>
<protein>
    <recommendedName>
        <fullName evidence="2">acetyl-CoA C-acetyltransferase</fullName>
        <ecNumber evidence="2">2.3.1.9</ecNumber>
    </recommendedName>
    <alternativeName>
        <fullName evidence="5">Acetoacetyl-CoA thiolase</fullName>
    </alternativeName>
</protein>
<comment type="caution">
    <text evidence="10">The sequence shown here is derived from an EMBL/GenBank/DDBJ whole genome shotgun (WGS) entry which is preliminary data.</text>
</comment>
<organism evidence="10 11">
    <name type="scientific">Vagococcus entomophilus</name>
    <dbReference type="NCBI Taxonomy" id="1160095"/>
    <lineage>
        <taxon>Bacteria</taxon>
        <taxon>Bacillati</taxon>
        <taxon>Bacillota</taxon>
        <taxon>Bacilli</taxon>
        <taxon>Lactobacillales</taxon>
        <taxon>Enterococcaceae</taxon>
        <taxon>Vagococcus</taxon>
    </lineage>
</organism>
<dbReference type="EMBL" id="NGJZ01000001">
    <property type="protein sequence ID" value="RSU08520.1"/>
    <property type="molecule type" value="Genomic_DNA"/>
</dbReference>
<dbReference type="OrthoDB" id="9764892at2"/>
<dbReference type="Pfam" id="PF02803">
    <property type="entry name" value="Thiolase_C"/>
    <property type="match status" value="1"/>
</dbReference>
<dbReference type="AlphaFoldDB" id="A0A430AK88"/>
<dbReference type="InterPro" id="IPR016039">
    <property type="entry name" value="Thiolase-like"/>
</dbReference>
<dbReference type="NCBIfam" id="TIGR01930">
    <property type="entry name" value="AcCoA-C-Actrans"/>
    <property type="match status" value="1"/>
</dbReference>
<dbReference type="InterPro" id="IPR020610">
    <property type="entry name" value="Thiolase_AS"/>
</dbReference>
<feature type="active site" description="Acyl-thioester intermediate" evidence="6">
    <location>
        <position position="89"/>
    </location>
</feature>
<accession>A0A430AK88</accession>
<dbReference type="PANTHER" id="PTHR18919">
    <property type="entry name" value="ACETYL-COA C-ACYLTRANSFERASE"/>
    <property type="match status" value="1"/>
</dbReference>
<comment type="similarity">
    <text evidence="1 7">Belongs to the thiolase-like superfamily. Thiolase family.</text>
</comment>
<dbReference type="InterPro" id="IPR020613">
    <property type="entry name" value="Thiolase_CS"/>
</dbReference>
<dbReference type="PROSITE" id="PS00737">
    <property type="entry name" value="THIOLASE_2"/>
    <property type="match status" value="1"/>
</dbReference>
<name>A0A430AK88_9ENTE</name>
<evidence type="ECO:0000256" key="1">
    <source>
        <dbReference type="ARBA" id="ARBA00010982"/>
    </source>
</evidence>
<dbReference type="GO" id="GO:0003985">
    <property type="term" value="F:acetyl-CoA C-acetyltransferase activity"/>
    <property type="evidence" value="ECO:0007669"/>
    <property type="project" value="UniProtKB-EC"/>
</dbReference>
<keyword evidence="4 7" id="KW-0012">Acyltransferase</keyword>
<dbReference type="Pfam" id="PF00108">
    <property type="entry name" value="Thiolase_N"/>
    <property type="match status" value="1"/>
</dbReference>
<dbReference type="PROSITE" id="PS00098">
    <property type="entry name" value="THIOLASE_1"/>
    <property type="match status" value="1"/>
</dbReference>
<evidence type="ECO:0000259" key="8">
    <source>
        <dbReference type="Pfam" id="PF00108"/>
    </source>
</evidence>
<dbReference type="InterPro" id="IPR020617">
    <property type="entry name" value="Thiolase_C"/>
</dbReference>
<evidence type="ECO:0000256" key="5">
    <source>
        <dbReference type="ARBA" id="ARBA00030755"/>
    </source>
</evidence>
<dbReference type="PIRSF" id="PIRSF000429">
    <property type="entry name" value="Ac-CoA_Ac_transf"/>
    <property type="match status" value="1"/>
</dbReference>
<evidence type="ECO:0000256" key="6">
    <source>
        <dbReference type="PIRSR" id="PIRSR000429-1"/>
    </source>
</evidence>
<sequence>MLESVVIVSVARTPIGKYKGSLKDVSATELGKIAVQGALKKGNIAPELVQQVIFGNVLSAGLGQNVARQIALKSGIPYETPAMTINEVCGSGLKSVILGKQSIQLGEAQVVVVGGTENMSQAPYLIKKTNPEDEAPEPIDSMFHDGLHDAFYDVPMGVTAEVVSEKFNITREAQDAFAFKSQKRAIEAQRNGKFEDEIVPVILDGTSYLEQDESIRANTSLEKLASLRTIFKENGTVTAGNASSINDGAAAIVLMSKKYAETNQIPYLAVLGEHSEVGLDPMMMGYSPYAAIKTLSKKSGISLEEVDLFEINEAFASQSLAVREHLAIPEEKINIHGGAIALGHPIGASGARILVSLVHELEQENKQCGVASLCIGGGLGVALMIKR</sequence>
<gene>
    <name evidence="10" type="ORF">CBF30_04605</name>
</gene>
<keyword evidence="11" id="KW-1185">Reference proteome</keyword>
<evidence type="ECO:0000256" key="2">
    <source>
        <dbReference type="ARBA" id="ARBA00012705"/>
    </source>
</evidence>
<dbReference type="InterPro" id="IPR020615">
    <property type="entry name" value="Thiolase_acyl_enz_int_AS"/>
</dbReference>